<evidence type="ECO:0000313" key="1">
    <source>
        <dbReference type="EMBL" id="CAG8806317.1"/>
    </source>
</evidence>
<dbReference type="AlphaFoldDB" id="A0A9N9K489"/>
<comment type="caution">
    <text evidence="1">The sequence shown here is derived from an EMBL/GenBank/DDBJ whole genome shotgun (WGS) entry which is preliminary data.</text>
</comment>
<accession>A0A9N9K489</accession>
<dbReference type="OrthoDB" id="10559196at2759"/>
<protein>
    <submittedName>
        <fullName evidence="1">834_t:CDS:1</fullName>
    </submittedName>
</protein>
<feature type="non-terminal residue" evidence="1">
    <location>
        <position position="1"/>
    </location>
</feature>
<dbReference type="EMBL" id="CAJVPZ010078601">
    <property type="protein sequence ID" value="CAG8806317.1"/>
    <property type="molecule type" value="Genomic_DNA"/>
</dbReference>
<dbReference type="Proteomes" id="UP000789396">
    <property type="component" value="Unassembled WGS sequence"/>
</dbReference>
<organism evidence="1 2">
    <name type="scientific">Racocetra fulgida</name>
    <dbReference type="NCBI Taxonomy" id="60492"/>
    <lineage>
        <taxon>Eukaryota</taxon>
        <taxon>Fungi</taxon>
        <taxon>Fungi incertae sedis</taxon>
        <taxon>Mucoromycota</taxon>
        <taxon>Glomeromycotina</taxon>
        <taxon>Glomeromycetes</taxon>
        <taxon>Diversisporales</taxon>
        <taxon>Gigasporaceae</taxon>
        <taxon>Racocetra</taxon>
    </lineage>
</organism>
<reference evidence="1" key="1">
    <citation type="submission" date="2021-06" db="EMBL/GenBank/DDBJ databases">
        <authorList>
            <person name="Kallberg Y."/>
            <person name="Tangrot J."/>
            <person name="Rosling A."/>
        </authorList>
    </citation>
    <scope>NUCLEOTIDE SEQUENCE</scope>
    <source>
        <strain evidence="1">IN212</strain>
    </source>
</reference>
<proteinExistence type="predicted"/>
<gene>
    <name evidence="1" type="ORF">RFULGI_LOCUS18267</name>
</gene>
<sequence length="70" mass="8339">HKKNCWIKISPQTTYIIKVDKKKRWHGNIEQFKIPIPQSRIPKKSGIFISQRLRLTYDITQAFSNISEQL</sequence>
<name>A0A9N9K489_9GLOM</name>
<evidence type="ECO:0000313" key="2">
    <source>
        <dbReference type="Proteomes" id="UP000789396"/>
    </source>
</evidence>
<keyword evidence="2" id="KW-1185">Reference proteome</keyword>